<protein>
    <submittedName>
        <fullName evidence="1">Uncharacterized protein</fullName>
    </submittedName>
</protein>
<dbReference type="EMBL" id="JANPWB010000013">
    <property type="protein sequence ID" value="KAJ1104153.1"/>
    <property type="molecule type" value="Genomic_DNA"/>
</dbReference>
<gene>
    <name evidence="1" type="ORF">NDU88_001568</name>
</gene>
<organism evidence="1 2">
    <name type="scientific">Pleurodeles waltl</name>
    <name type="common">Iberian ribbed newt</name>
    <dbReference type="NCBI Taxonomy" id="8319"/>
    <lineage>
        <taxon>Eukaryota</taxon>
        <taxon>Metazoa</taxon>
        <taxon>Chordata</taxon>
        <taxon>Craniata</taxon>
        <taxon>Vertebrata</taxon>
        <taxon>Euteleostomi</taxon>
        <taxon>Amphibia</taxon>
        <taxon>Batrachia</taxon>
        <taxon>Caudata</taxon>
        <taxon>Salamandroidea</taxon>
        <taxon>Salamandridae</taxon>
        <taxon>Pleurodelinae</taxon>
        <taxon>Pleurodeles</taxon>
    </lineage>
</organism>
<dbReference type="AlphaFoldDB" id="A0AAV7MKS9"/>
<reference evidence="1" key="1">
    <citation type="journal article" date="2022" name="bioRxiv">
        <title>Sequencing and chromosome-scale assembly of the giantPleurodeles waltlgenome.</title>
        <authorList>
            <person name="Brown T."/>
            <person name="Elewa A."/>
            <person name="Iarovenko S."/>
            <person name="Subramanian E."/>
            <person name="Araus A.J."/>
            <person name="Petzold A."/>
            <person name="Susuki M."/>
            <person name="Suzuki K.-i.T."/>
            <person name="Hayashi T."/>
            <person name="Toyoda A."/>
            <person name="Oliveira C."/>
            <person name="Osipova E."/>
            <person name="Leigh N.D."/>
            <person name="Simon A."/>
            <person name="Yun M.H."/>
        </authorList>
    </citation>
    <scope>NUCLEOTIDE SEQUENCE</scope>
    <source>
        <strain evidence="1">20211129_DDA</strain>
        <tissue evidence="1">Liver</tissue>
    </source>
</reference>
<accession>A0AAV7MKS9</accession>
<evidence type="ECO:0000313" key="1">
    <source>
        <dbReference type="EMBL" id="KAJ1104153.1"/>
    </source>
</evidence>
<sequence length="132" mass="14430">MRTCVPVDWPCLRITAVKSAHALATGSWWSDSPRAKQEHTRVNVEPLPAWAGLRRNKCGEEIALCASVTEPRTAGGLRWKYLEVAAGVCHITSEARARLSECKAITCGAGLRYNNWSEETAPCATLMQNGTC</sequence>
<comment type="caution">
    <text evidence="1">The sequence shown here is derived from an EMBL/GenBank/DDBJ whole genome shotgun (WGS) entry which is preliminary data.</text>
</comment>
<evidence type="ECO:0000313" key="2">
    <source>
        <dbReference type="Proteomes" id="UP001066276"/>
    </source>
</evidence>
<keyword evidence="2" id="KW-1185">Reference proteome</keyword>
<dbReference type="Proteomes" id="UP001066276">
    <property type="component" value="Chromosome 9"/>
</dbReference>
<name>A0AAV7MKS9_PLEWA</name>
<proteinExistence type="predicted"/>